<evidence type="ECO:0000313" key="3">
    <source>
        <dbReference type="EMBL" id="TBU55409.1"/>
    </source>
</evidence>
<dbReference type="Proteomes" id="UP000292082">
    <property type="component" value="Unassembled WGS sequence"/>
</dbReference>
<keyword evidence="1" id="KW-0812">Transmembrane</keyword>
<dbReference type="AlphaFoldDB" id="A0A4Q9PME7"/>
<keyword evidence="1" id="KW-0472">Membrane</keyword>
<dbReference type="PANTHER" id="PTHR40465">
    <property type="entry name" value="CHROMOSOME 1, WHOLE GENOME SHOTGUN SEQUENCE"/>
    <property type="match status" value="1"/>
</dbReference>
<dbReference type="Pfam" id="PF20152">
    <property type="entry name" value="DUF6534"/>
    <property type="match status" value="1"/>
</dbReference>
<sequence>MSSSPPSNMTQPSMDLLAGPQIIGFLLAWGLQGALTVQVYLYHLSFPEDSRAVKTLVYLVLIYEWVQTGLVTSAATDVYVYSFGSVASVLDYHNTWFSVPIMSAVISFVVQCYFCWRIWTFSRLKVVTGVALFLSFSQMVLGVAGGITLHIIKAGAVGDTINRPIVAAGLFTAVVADVIIAASMTVLLLRSRSGIKRSDDVILRLVRLGIETGAMTATVTLVYALLFVVYTDNLLFECPGLILPKLYSNTLLVSLNNRAYVRRPGGQGDVHTFSGRTLVRDGRADISPEHSSTSQCEPHLLTPRMQIGVAAETYVSRDVDLKMAASNKEDHMELNPIAKGGVVPNI</sequence>
<feature type="transmembrane region" description="Helical" evidence="1">
    <location>
        <begin position="126"/>
        <end position="152"/>
    </location>
</feature>
<dbReference type="InterPro" id="IPR045339">
    <property type="entry name" value="DUF6534"/>
</dbReference>
<evidence type="ECO:0000313" key="4">
    <source>
        <dbReference type="Proteomes" id="UP000292082"/>
    </source>
</evidence>
<protein>
    <recommendedName>
        <fullName evidence="2">DUF6534 domain-containing protein</fullName>
    </recommendedName>
</protein>
<reference evidence="3 4" key="1">
    <citation type="submission" date="2019-01" db="EMBL/GenBank/DDBJ databases">
        <title>Draft genome sequences of three monokaryotic isolates of the white-rot basidiomycete fungus Dichomitus squalens.</title>
        <authorList>
            <consortium name="DOE Joint Genome Institute"/>
            <person name="Lopez S.C."/>
            <person name="Andreopoulos B."/>
            <person name="Pangilinan J."/>
            <person name="Lipzen A."/>
            <person name="Riley R."/>
            <person name="Ahrendt S."/>
            <person name="Ng V."/>
            <person name="Barry K."/>
            <person name="Daum C."/>
            <person name="Grigoriev I.V."/>
            <person name="Hilden K.S."/>
            <person name="Makela M.R."/>
            <person name="de Vries R.P."/>
        </authorList>
    </citation>
    <scope>NUCLEOTIDE SEQUENCE [LARGE SCALE GENOMIC DNA]</scope>
    <source>
        <strain evidence="3 4">CBS 464.89</strain>
    </source>
</reference>
<feature type="transmembrane region" description="Helical" evidence="1">
    <location>
        <begin position="95"/>
        <end position="114"/>
    </location>
</feature>
<feature type="transmembrane region" description="Helical" evidence="1">
    <location>
        <begin position="210"/>
        <end position="230"/>
    </location>
</feature>
<organism evidence="3 4">
    <name type="scientific">Dichomitus squalens</name>
    <dbReference type="NCBI Taxonomy" id="114155"/>
    <lineage>
        <taxon>Eukaryota</taxon>
        <taxon>Fungi</taxon>
        <taxon>Dikarya</taxon>
        <taxon>Basidiomycota</taxon>
        <taxon>Agaricomycotina</taxon>
        <taxon>Agaricomycetes</taxon>
        <taxon>Polyporales</taxon>
        <taxon>Polyporaceae</taxon>
        <taxon>Dichomitus</taxon>
    </lineage>
</organism>
<accession>A0A4Q9PME7</accession>
<dbReference type="PANTHER" id="PTHR40465:SF1">
    <property type="entry name" value="DUF6534 DOMAIN-CONTAINING PROTEIN"/>
    <property type="match status" value="1"/>
</dbReference>
<evidence type="ECO:0000256" key="1">
    <source>
        <dbReference type="SAM" id="Phobius"/>
    </source>
</evidence>
<keyword evidence="1" id="KW-1133">Transmembrane helix</keyword>
<gene>
    <name evidence="3" type="ORF">BD310DRAFT_933785</name>
</gene>
<dbReference type="STRING" id="114155.A0A4Q9PME7"/>
<proteinExistence type="predicted"/>
<feature type="transmembrane region" description="Helical" evidence="1">
    <location>
        <begin position="56"/>
        <end position="75"/>
    </location>
</feature>
<feature type="domain" description="DUF6534" evidence="2">
    <location>
        <begin position="173"/>
        <end position="259"/>
    </location>
</feature>
<dbReference type="EMBL" id="ML145169">
    <property type="protein sequence ID" value="TBU55409.1"/>
    <property type="molecule type" value="Genomic_DNA"/>
</dbReference>
<name>A0A4Q9PME7_9APHY</name>
<feature type="transmembrane region" description="Helical" evidence="1">
    <location>
        <begin position="22"/>
        <end position="44"/>
    </location>
</feature>
<evidence type="ECO:0000259" key="2">
    <source>
        <dbReference type="Pfam" id="PF20152"/>
    </source>
</evidence>
<feature type="transmembrane region" description="Helical" evidence="1">
    <location>
        <begin position="164"/>
        <end position="189"/>
    </location>
</feature>
<keyword evidence="4" id="KW-1185">Reference proteome</keyword>